<evidence type="ECO:0000313" key="1">
    <source>
        <dbReference type="EMBL" id="GCL43298.1"/>
    </source>
</evidence>
<protein>
    <submittedName>
        <fullName evidence="1">Uncharacterized protein</fullName>
    </submittedName>
</protein>
<dbReference type="EMBL" id="BJCF01000037">
    <property type="protein sequence ID" value="GCL43298.1"/>
    <property type="molecule type" value="Genomic_DNA"/>
</dbReference>
<dbReference type="OrthoDB" id="5524515at2"/>
<dbReference type="AlphaFoldDB" id="A0A480AJ13"/>
<proteinExistence type="predicted"/>
<reference evidence="2" key="1">
    <citation type="submission" date="2019-02" db="EMBL/GenBank/DDBJ databases">
        <title>Draft genome sequence of Dolichospermum planctonicum NIES-80.</title>
        <authorList>
            <person name="Yamaguchi H."/>
            <person name="Suzuki S."/>
            <person name="Kawachi M."/>
        </authorList>
    </citation>
    <scope>NUCLEOTIDE SEQUENCE [LARGE SCALE GENOMIC DNA]</scope>
    <source>
        <strain evidence="2">NIES-80</strain>
    </source>
</reference>
<comment type="caution">
    <text evidence="1">The sequence shown here is derived from an EMBL/GenBank/DDBJ whole genome shotgun (WGS) entry which is preliminary data.</text>
</comment>
<evidence type="ECO:0000313" key="2">
    <source>
        <dbReference type="Proteomes" id="UP000299367"/>
    </source>
</evidence>
<dbReference type="Proteomes" id="UP000299367">
    <property type="component" value="Unassembled WGS sequence"/>
</dbReference>
<accession>A0A480AJ13</accession>
<gene>
    <name evidence="1" type="ORF">NIES80_30120</name>
</gene>
<dbReference type="RefSeq" id="WP_137908800.1">
    <property type="nucleotide sequence ID" value="NZ_BJCF01000037.1"/>
</dbReference>
<name>A0A480AJ13_9CYAN</name>
<organism evidence="1 2">
    <name type="scientific">Dolichospermum planctonicum</name>
    <dbReference type="NCBI Taxonomy" id="136072"/>
    <lineage>
        <taxon>Bacteria</taxon>
        <taxon>Bacillati</taxon>
        <taxon>Cyanobacteriota</taxon>
        <taxon>Cyanophyceae</taxon>
        <taxon>Nostocales</taxon>
        <taxon>Aphanizomenonaceae</taxon>
        <taxon>Dolichospermum</taxon>
    </lineage>
</organism>
<sequence length="76" mass="8622">MTELLQQVISEIEKLPAEEQNAIATRLLAEIKNEQGWKIRFAATTDNQWDSIAEMVRQEIASGEITPLDEVFPPQP</sequence>